<dbReference type="Pfam" id="PF25002">
    <property type="entry name" value="DUF7780"/>
    <property type="match status" value="1"/>
</dbReference>
<name>A0A2C9VDI9_MANES</name>
<dbReference type="InterPro" id="IPR056682">
    <property type="entry name" value="DUF7780"/>
</dbReference>
<dbReference type="AlphaFoldDB" id="A0A2C9VDI9"/>
<dbReference type="PANTHER" id="PTHR34960">
    <property type="entry name" value="EMB|CAB68146.1-RELATED"/>
    <property type="match status" value="1"/>
</dbReference>
<organism evidence="3">
    <name type="scientific">Manihot esculenta</name>
    <name type="common">Cassava</name>
    <name type="synonym">Jatropha manihot</name>
    <dbReference type="NCBI Taxonomy" id="3983"/>
    <lineage>
        <taxon>Eukaryota</taxon>
        <taxon>Viridiplantae</taxon>
        <taxon>Streptophyta</taxon>
        <taxon>Embryophyta</taxon>
        <taxon>Tracheophyta</taxon>
        <taxon>Spermatophyta</taxon>
        <taxon>Magnoliopsida</taxon>
        <taxon>eudicotyledons</taxon>
        <taxon>Gunneridae</taxon>
        <taxon>Pentapetalae</taxon>
        <taxon>rosids</taxon>
        <taxon>fabids</taxon>
        <taxon>Malpighiales</taxon>
        <taxon>Euphorbiaceae</taxon>
        <taxon>Crotonoideae</taxon>
        <taxon>Manihoteae</taxon>
        <taxon>Manihot</taxon>
    </lineage>
</organism>
<evidence type="ECO:0000313" key="3">
    <source>
        <dbReference type="EMBL" id="OAY43214.1"/>
    </source>
</evidence>
<dbReference type="EMBL" id="CM004394">
    <property type="protein sequence ID" value="OAY43214.1"/>
    <property type="molecule type" value="Genomic_DNA"/>
</dbReference>
<evidence type="ECO:0000259" key="2">
    <source>
        <dbReference type="Pfam" id="PF25002"/>
    </source>
</evidence>
<evidence type="ECO:0000256" key="1">
    <source>
        <dbReference type="SAM" id="MobiDB-lite"/>
    </source>
</evidence>
<proteinExistence type="predicted"/>
<dbReference type="PANTHER" id="PTHR34960:SF1">
    <property type="entry name" value="EMB|CAB68146.1-RELATED"/>
    <property type="match status" value="1"/>
</dbReference>
<feature type="compositionally biased region" description="Polar residues" evidence="1">
    <location>
        <begin position="361"/>
        <end position="370"/>
    </location>
</feature>
<gene>
    <name evidence="3" type="ORF">MANES_08G051300</name>
</gene>
<sequence length="506" mass="57025">MGLLFVFFPEENSAAAASSAITPSNPIVGKVTPHSTPNSIGRTTIKRINPNSPILTRTQSTISICVLLLFLTLLLFTLSTFEPTIPNPTTAIKAPRRFLSDNPRNSFIKTHQKKSNLSWFYSIWPSRYQSRNGKRTEFLSSFALQGMGKLYSRGTRAMRDLVVAHAVEDTNEDEFRLFLRLLLRSGLTARADLVFLFGSSSSESRFEDLIREENNSFLRLIHLYRKSNNKSHDSVSVPALRFNVTQFVKRESKEICEPLWGKKIRVDNHSDSKENEGESTHLSYGSVVGFEASELDPENSLSGFLDHIPMSLRRWACYPMLLGRVRRNFKHIMLVDVKRLLLLSDPLGRFRNRSSESVYITTKQETISSTKHAKRKDKNNNSNKSASHSQVNPAILMGGTRGIRRFSNAMLTEIVRVAMKHKGKSTTESAILSQLVDNGHILKSIDLIKLSESIPAASELSESNSSEERDNYRIIQQGNDNNNALNSIIMENICSCEVDSGVYRDC</sequence>
<feature type="domain" description="DUF7780" evidence="2">
    <location>
        <begin position="141"/>
        <end position="453"/>
    </location>
</feature>
<reference evidence="3" key="1">
    <citation type="submission" date="2016-02" db="EMBL/GenBank/DDBJ databases">
        <title>WGS assembly of Manihot esculenta.</title>
        <authorList>
            <person name="Bredeson J.V."/>
            <person name="Prochnik S.E."/>
            <person name="Lyons J.B."/>
            <person name="Schmutz J."/>
            <person name="Grimwood J."/>
            <person name="Vrebalov J."/>
            <person name="Bart R.S."/>
            <person name="Amuge T."/>
            <person name="Ferguson M.E."/>
            <person name="Green R."/>
            <person name="Putnam N."/>
            <person name="Stites J."/>
            <person name="Rounsley S."/>
            <person name="Rokhsar D.S."/>
        </authorList>
    </citation>
    <scope>NUCLEOTIDE SEQUENCE [LARGE SCALE GENOMIC DNA]</scope>
    <source>
        <tissue evidence="3">Leaf</tissue>
    </source>
</reference>
<accession>A0A2C9VDI9</accession>
<dbReference type="OrthoDB" id="1921707at2759"/>
<feature type="region of interest" description="Disordered" evidence="1">
    <location>
        <begin position="361"/>
        <end position="393"/>
    </location>
</feature>
<feature type="compositionally biased region" description="Low complexity" evidence="1">
    <location>
        <begin position="380"/>
        <end position="389"/>
    </location>
</feature>
<protein>
    <recommendedName>
        <fullName evidence="2">DUF7780 domain-containing protein</fullName>
    </recommendedName>
</protein>